<accession>A0ABV7EX03</accession>
<sequence>MPLPHKSYATMPQRLPQLNTLRTFEVAARHRSFTQAAVELHVTPSAISHQIKLLEDELGIRLFRRENNKLLLTDAGTYLMQECTAVFERLAAITQGVRKYGSDKKLNIALRPYFAQKWLMPRIGSFWEKYPEVDLALHHTIKEPSFADGAIDIWICWGDGNFPNLVSTLLVNGDLTPVCSPRILHAGNGSLSPDILTAHCLLDEELPDNWNRWLEIAGEPKLIPRKRISIDDTNVRLHAAIDGQGFLLTCLSLLQRELKEGILVAPFDCTLPHYSYYAVYKNETLENPKARAFIEWLLSNAASEK</sequence>
<dbReference type="PROSITE" id="PS50931">
    <property type="entry name" value="HTH_LYSR"/>
    <property type="match status" value="1"/>
</dbReference>
<evidence type="ECO:0000256" key="2">
    <source>
        <dbReference type="ARBA" id="ARBA00023015"/>
    </source>
</evidence>
<dbReference type="InterPro" id="IPR005119">
    <property type="entry name" value="LysR_subst-bd"/>
</dbReference>
<name>A0ABV7EX03_9BURK</name>
<keyword evidence="2" id="KW-0805">Transcription regulation</keyword>
<gene>
    <name evidence="6" type="primary">gcvA</name>
    <name evidence="6" type="ORF">ACFOFO_00465</name>
</gene>
<dbReference type="InterPro" id="IPR036390">
    <property type="entry name" value="WH_DNA-bd_sf"/>
</dbReference>
<feature type="domain" description="HTH lysR-type" evidence="5">
    <location>
        <begin position="16"/>
        <end position="73"/>
    </location>
</feature>
<dbReference type="CDD" id="cd08432">
    <property type="entry name" value="PBP2_GcdR_TrpI_HvrB_AmpR_like"/>
    <property type="match status" value="1"/>
</dbReference>
<reference evidence="7" key="1">
    <citation type="journal article" date="2019" name="Int. J. Syst. Evol. Microbiol.">
        <title>The Global Catalogue of Microorganisms (GCM) 10K type strain sequencing project: providing services to taxonomists for standard genome sequencing and annotation.</title>
        <authorList>
            <consortium name="The Broad Institute Genomics Platform"/>
            <consortium name="The Broad Institute Genome Sequencing Center for Infectious Disease"/>
            <person name="Wu L."/>
            <person name="Ma J."/>
        </authorList>
    </citation>
    <scope>NUCLEOTIDE SEQUENCE [LARGE SCALE GENOMIC DNA]</scope>
    <source>
        <strain evidence="7">KCTC 42986</strain>
    </source>
</reference>
<dbReference type="PRINTS" id="PR00039">
    <property type="entry name" value="HTHLYSR"/>
</dbReference>
<dbReference type="NCBIfam" id="NF008352">
    <property type="entry name" value="PRK11139.1"/>
    <property type="match status" value="1"/>
</dbReference>
<dbReference type="Proteomes" id="UP001595530">
    <property type="component" value="Unassembled WGS sequence"/>
</dbReference>
<evidence type="ECO:0000256" key="1">
    <source>
        <dbReference type="ARBA" id="ARBA00009437"/>
    </source>
</evidence>
<evidence type="ECO:0000256" key="4">
    <source>
        <dbReference type="ARBA" id="ARBA00023163"/>
    </source>
</evidence>
<dbReference type="Pfam" id="PF00126">
    <property type="entry name" value="HTH_1"/>
    <property type="match status" value="1"/>
</dbReference>
<dbReference type="RefSeq" id="WP_390330506.1">
    <property type="nucleotide sequence ID" value="NZ_JBHRTP010000002.1"/>
</dbReference>
<dbReference type="InterPro" id="IPR000847">
    <property type="entry name" value="LysR_HTH_N"/>
</dbReference>
<dbReference type="SUPFAM" id="SSF46785">
    <property type="entry name" value="Winged helix' DNA-binding domain"/>
    <property type="match status" value="1"/>
</dbReference>
<protein>
    <submittedName>
        <fullName evidence="6">Transcriptional regulator GcvA</fullName>
    </submittedName>
</protein>
<evidence type="ECO:0000259" key="5">
    <source>
        <dbReference type="PROSITE" id="PS50931"/>
    </source>
</evidence>
<comment type="similarity">
    <text evidence="1">Belongs to the LysR transcriptional regulatory family.</text>
</comment>
<dbReference type="SUPFAM" id="SSF53850">
    <property type="entry name" value="Periplasmic binding protein-like II"/>
    <property type="match status" value="1"/>
</dbReference>
<dbReference type="PANTHER" id="PTHR30537:SF74">
    <property type="entry name" value="HTH-TYPE TRANSCRIPTIONAL REGULATOR TRPI"/>
    <property type="match status" value="1"/>
</dbReference>
<evidence type="ECO:0000313" key="7">
    <source>
        <dbReference type="Proteomes" id="UP001595530"/>
    </source>
</evidence>
<dbReference type="PANTHER" id="PTHR30537">
    <property type="entry name" value="HTH-TYPE TRANSCRIPTIONAL REGULATOR"/>
    <property type="match status" value="1"/>
</dbReference>
<evidence type="ECO:0000313" key="6">
    <source>
        <dbReference type="EMBL" id="MFC3106446.1"/>
    </source>
</evidence>
<keyword evidence="3" id="KW-0238">DNA-binding</keyword>
<dbReference type="Pfam" id="PF03466">
    <property type="entry name" value="LysR_substrate"/>
    <property type="match status" value="1"/>
</dbReference>
<dbReference type="InterPro" id="IPR058163">
    <property type="entry name" value="LysR-type_TF_proteobact-type"/>
</dbReference>
<dbReference type="EMBL" id="JBHRTP010000002">
    <property type="protein sequence ID" value="MFC3106446.1"/>
    <property type="molecule type" value="Genomic_DNA"/>
</dbReference>
<dbReference type="Gene3D" id="3.40.190.10">
    <property type="entry name" value="Periplasmic binding protein-like II"/>
    <property type="match status" value="2"/>
</dbReference>
<keyword evidence="7" id="KW-1185">Reference proteome</keyword>
<dbReference type="InterPro" id="IPR036388">
    <property type="entry name" value="WH-like_DNA-bd_sf"/>
</dbReference>
<comment type="caution">
    <text evidence="6">The sequence shown here is derived from an EMBL/GenBank/DDBJ whole genome shotgun (WGS) entry which is preliminary data.</text>
</comment>
<keyword evidence="4" id="KW-0804">Transcription</keyword>
<organism evidence="6 7">
    <name type="scientific">Undibacterium arcticum</name>
    <dbReference type="NCBI Taxonomy" id="1762892"/>
    <lineage>
        <taxon>Bacteria</taxon>
        <taxon>Pseudomonadati</taxon>
        <taxon>Pseudomonadota</taxon>
        <taxon>Betaproteobacteria</taxon>
        <taxon>Burkholderiales</taxon>
        <taxon>Oxalobacteraceae</taxon>
        <taxon>Undibacterium</taxon>
    </lineage>
</organism>
<evidence type="ECO:0000256" key="3">
    <source>
        <dbReference type="ARBA" id="ARBA00023125"/>
    </source>
</evidence>
<proteinExistence type="inferred from homology"/>
<dbReference type="Gene3D" id="1.10.10.10">
    <property type="entry name" value="Winged helix-like DNA-binding domain superfamily/Winged helix DNA-binding domain"/>
    <property type="match status" value="1"/>
</dbReference>